<evidence type="ECO:0000313" key="2">
    <source>
        <dbReference type="EMBL" id="URE14079.1"/>
    </source>
</evidence>
<reference evidence="2" key="1">
    <citation type="submission" date="2022-05" db="EMBL/GenBank/DDBJ databases">
        <title>The Musa troglodytarum L. genome provides insights into the mechanism of non-climacteric behaviour and enrichment of carotenoids.</title>
        <authorList>
            <person name="Wang J."/>
        </authorList>
    </citation>
    <scope>NUCLEOTIDE SEQUENCE</scope>
    <source>
        <tissue evidence="2">Leaf</tissue>
    </source>
</reference>
<dbReference type="EMBL" id="CP097509">
    <property type="protein sequence ID" value="URE14079.1"/>
    <property type="molecule type" value="Genomic_DNA"/>
</dbReference>
<gene>
    <name evidence="2" type="ORF">MUK42_10701</name>
</gene>
<evidence type="ECO:0000313" key="3">
    <source>
        <dbReference type="Proteomes" id="UP001055439"/>
    </source>
</evidence>
<sequence length="85" mass="9080">MSSGWMKSLRCRSNDVDDVVCLPAPSSSSSAKKWPLLPSLLLSCADSSSRAPNDVLPKRPSAASSRTRKPKPRPRPQVSAPPPSP</sequence>
<evidence type="ECO:0000256" key="1">
    <source>
        <dbReference type="SAM" id="MobiDB-lite"/>
    </source>
</evidence>
<proteinExistence type="predicted"/>
<feature type="non-terminal residue" evidence="2">
    <location>
        <position position="85"/>
    </location>
</feature>
<protein>
    <submittedName>
        <fullName evidence="2">Zinc finger protein</fullName>
    </submittedName>
</protein>
<feature type="region of interest" description="Disordered" evidence="1">
    <location>
        <begin position="47"/>
        <end position="85"/>
    </location>
</feature>
<accession>A0A9E7GL88</accession>
<keyword evidence="3" id="KW-1185">Reference proteome</keyword>
<dbReference type="AlphaFoldDB" id="A0A9E7GL88"/>
<organism evidence="2 3">
    <name type="scientific">Musa troglodytarum</name>
    <name type="common">fe'i banana</name>
    <dbReference type="NCBI Taxonomy" id="320322"/>
    <lineage>
        <taxon>Eukaryota</taxon>
        <taxon>Viridiplantae</taxon>
        <taxon>Streptophyta</taxon>
        <taxon>Embryophyta</taxon>
        <taxon>Tracheophyta</taxon>
        <taxon>Spermatophyta</taxon>
        <taxon>Magnoliopsida</taxon>
        <taxon>Liliopsida</taxon>
        <taxon>Zingiberales</taxon>
        <taxon>Musaceae</taxon>
        <taxon>Musa</taxon>
    </lineage>
</organism>
<name>A0A9E7GL88_9LILI</name>
<dbReference type="Proteomes" id="UP001055439">
    <property type="component" value="Chromosome 7"/>
</dbReference>